<accession>A0A9Q9AKB5</accession>
<proteinExistence type="predicted"/>
<dbReference type="Proteomes" id="UP001056384">
    <property type="component" value="Chromosome 1"/>
</dbReference>
<evidence type="ECO:0000313" key="1">
    <source>
        <dbReference type="EMBL" id="USW48503.1"/>
    </source>
</evidence>
<organism evidence="1 2">
    <name type="scientific">Septoria linicola</name>
    <dbReference type="NCBI Taxonomy" id="215465"/>
    <lineage>
        <taxon>Eukaryota</taxon>
        <taxon>Fungi</taxon>
        <taxon>Dikarya</taxon>
        <taxon>Ascomycota</taxon>
        <taxon>Pezizomycotina</taxon>
        <taxon>Dothideomycetes</taxon>
        <taxon>Dothideomycetidae</taxon>
        <taxon>Mycosphaerellales</taxon>
        <taxon>Mycosphaerellaceae</taxon>
        <taxon>Septoria</taxon>
    </lineage>
</organism>
<keyword evidence="2" id="KW-1185">Reference proteome</keyword>
<dbReference type="OrthoDB" id="3650499at2759"/>
<sequence>MTRRIFLDTATSILEPNVLVLMPHVSIVLIRDSGPDRLGPWNATIVDASGINMFYAVGWVEDCLTTMPDQPVNRPLGDIGPSCSELFSRAYGNCNNGGVGGYVDAGCLRYLFIGGK</sequence>
<protein>
    <submittedName>
        <fullName evidence="1">Uncharacterized protein</fullName>
    </submittedName>
</protein>
<reference evidence="1" key="1">
    <citation type="submission" date="2022-06" db="EMBL/GenBank/DDBJ databases">
        <title>Complete genome sequences of two strains of the flax pathogen Septoria linicola.</title>
        <authorList>
            <person name="Lapalu N."/>
            <person name="Simon A."/>
            <person name="Demenou B."/>
            <person name="Paumier D."/>
            <person name="Guillot M.-P."/>
            <person name="Gout L."/>
            <person name="Valade R."/>
        </authorList>
    </citation>
    <scope>NUCLEOTIDE SEQUENCE</scope>
    <source>
        <strain evidence="1">SE15195</strain>
    </source>
</reference>
<dbReference type="AlphaFoldDB" id="A0A9Q9AKB5"/>
<dbReference type="EMBL" id="CP099418">
    <property type="protein sequence ID" value="USW48503.1"/>
    <property type="molecule type" value="Genomic_DNA"/>
</dbReference>
<gene>
    <name evidence="1" type="ORF">Slin15195_G018220</name>
</gene>
<evidence type="ECO:0000313" key="2">
    <source>
        <dbReference type="Proteomes" id="UP001056384"/>
    </source>
</evidence>
<name>A0A9Q9AKB5_9PEZI</name>